<name>A0ABW2V0T1_9BACL</name>
<dbReference type="SUPFAM" id="SSF160544">
    <property type="entry name" value="EscU C-terminal domain-like"/>
    <property type="match status" value="1"/>
</dbReference>
<evidence type="ECO:0000256" key="8">
    <source>
        <dbReference type="ARBA" id="ARBA00022927"/>
    </source>
</evidence>
<dbReference type="PRINTS" id="PR00950">
    <property type="entry name" value="TYPE3IMSPROT"/>
</dbReference>
<evidence type="ECO:0000313" key="14">
    <source>
        <dbReference type="Proteomes" id="UP001596528"/>
    </source>
</evidence>
<evidence type="ECO:0000256" key="9">
    <source>
        <dbReference type="ARBA" id="ARBA00022989"/>
    </source>
</evidence>
<comment type="caution">
    <text evidence="13">The sequence shown here is derived from an EMBL/GenBank/DDBJ whole genome shotgun (WGS) entry which is preliminary data.</text>
</comment>
<dbReference type="InterPro" id="IPR006136">
    <property type="entry name" value="FlhB"/>
</dbReference>
<dbReference type="PANTHER" id="PTHR30531:SF12">
    <property type="entry name" value="FLAGELLAR BIOSYNTHETIC PROTEIN FLHB"/>
    <property type="match status" value="1"/>
</dbReference>
<dbReference type="PANTHER" id="PTHR30531">
    <property type="entry name" value="FLAGELLAR BIOSYNTHETIC PROTEIN FLHB"/>
    <property type="match status" value="1"/>
</dbReference>
<evidence type="ECO:0000256" key="3">
    <source>
        <dbReference type="ARBA" id="ARBA00021622"/>
    </source>
</evidence>
<keyword evidence="11 12" id="KW-1006">Bacterial flagellum protein export</keyword>
<reference evidence="14" key="1">
    <citation type="journal article" date="2019" name="Int. J. Syst. Evol. Microbiol.">
        <title>The Global Catalogue of Microorganisms (GCM) 10K type strain sequencing project: providing services to taxonomists for standard genome sequencing and annotation.</title>
        <authorList>
            <consortium name="The Broad Institute Genomics Platform"/>
            <consortium name="The Broad Institute Genome Sequencing Center for Infectious Disease"/>
            <person name="Wu L."/>
            <person name="Ma J."/>
        </authorList>
    </citation>
    <scope>NUCLEOTIDE SEQUENCE [LARGE SCALE GENOMIC DNA]</scope>
    <source>
        <strain evidence="14">JCM 18657</strain>
    </source>
</reference>
<dbReference type="Proteomes" id="UP001596528">
    <property type="component" value="Unassembled WGS sequence"/>
</dbReference>
<keyword evidence="13" id="KW-0969">Cilium</keyword>
<evidence type="ECO:0000256" key="5">
    <source>
        <dbReference type="ARBA" id="ARBA00022475"/>
    </source>
</evidence>
<dbReference type="Gene3D" id="3.40.1690.10">
    <property type="entry name" value="secretion proteins EscU"/>
    <property type="match status" value="1"/>
</dbReference>
<evidence type="ECO:0000256" key="2">
    <source>
        <dbReference type="ARBA" id="ARBA00010690"/>
    </source>
</evidence>
<feature type="transmembrane region" description="Helical" evidence="12">
    <location>
        <begin position="100"/>
        <end position="125"/>
    </location>
</feature>
<keyword evidence="9 12" id="KW-1133">Transmembrane helix</keyword>
<comment type="function">
    <text evidence="12">Required for formation of the rod structure in the basal body of the flagellar apparatus. Together with FliI and FliH, may constitute the export apparatus of flagellin.</text>
</comment>
<keyword evidence="7 12" id="KW-1005">Bacterial flagellum biogenesis</keyword>
<dbReference type="InterPro" id="IPR029025">
    <property type="entry name" value="T3SS_substrate_exporter_C"/>
</dbReference>
<keyword evidence="13" id="KW-0966">Cell projection</keyword>
<dbReference type="Gene3D" id="6.10.250.2080">
    <property type="match status" value="1"/>
</dbReference>
<feature type="transmembrane region" description="Helical" evidence="12">
    <location>
        <begin position="41"/>
        <end position="57"/>
    </location>
</feature>
<keyword evidence="4 12" id="KW-0813">Transport</keyword>
<dbReference type="EMBL" id="JBHTGQ010000017">
    <property type="protein sequence ID" value="MFC7749757.1"/>
    <property type="molecule type" value="Genomic_DNA"/>
</dbReference>
<comment type="subcellular location">
    <subcellularLocation>
        <location evidence="1">Cell membrane</location>
        <topology evidence="1">Multi-pass membrane protein</topology>
    </subcellularLocation>
</comment>
<keyword evidence="14" id="KW-1185">Reference proteome</keyword>
<keyword evidence="6 12" id="KW-0812">Transmembrane</keyword>
<comment type="similarity">
    <text evidence="2 12">Belongs to the type III secretion exporter family.</text>
</comment>
<dbReference type="Pfam" id="PF01312">
    <property type="entry name" value="Bac_export_2"/>
    <property type="match status" value="1"/>
</dbReference>
<dbReference type="NCBIfam" id="TIGR00328">
    <property type="entry name" value="flhB"/>
    <property type="match status" value="1"/>
</dbReference>
<keyword evidence="10 12" id="KW-0472">Membrane</keyword>
<feature type="transmembrane region" description="Helical" evidence="12">
    <location>
        <begin position="154"/>
        <end position="173"/>
    </location>
</feature>
<keyword evidence="5 12" id="KW-1003">Cell membrane</keyword>
<evidence type="ECO:0000256" key="1">
    <source>
        <dbReference type="ARBA" id="ARBA00004651"/>
    </source>
</evidence>
<dbReference type="InterPro" id="IPR006135">
    <property type="entry name" value="T3SS_substrate_exporter"/>
</dbReference>
<accession>A0ABW2V0T1</accession>
<evidence type="ECO:0000256" key="7">
    <source>
        <dbReference type="ARBA" id="ARBA00022795"/>
    </source>
</evidence>
<sequence>MPSFRLRLDLQLFSQEKTEPATPKKRQEARKKGQVAKSMEVPSAAILLATLAYLFLFGGHMKERFEKLFTISFREYMFWEATVPNILGIFRQLALEGLLLLMPIFLIALVVGIAANIFQFGWMFTTEPLMLKFSKLNPVTGAKNLFRLQSLVQFLKSLIKLSIIGLIAGVMLWDHRTDLVGLAKLPLEGIFHYAAQMSMELGLYIAVALMILAVLDFYYQKYEFEKSIKMSKQDIKDEHKKTEGDPLIKGKIREKQRRMAIMRMMQDVPKADVVITNPTHFAVAIAYDASSMDAPKVLAKGVDYIALRIRGVAAEHGVTIMENKPLARALYQQTEIGQTIPPELFQAVAEVLAYVYKLKNKAQ</sequence>
<evidence type="ECO:0000256" key="6">
    <source>
        <dbReference type="ARBA" id="ARBA00022692"/>
    </source>
</evidence>
<feature type="transmembrane region" description="Helical" evidence="12">
    <location>
        <begin position="201"/>
        <end position="219"/>
    </location>
</feature>
<evidence type="ECO:0000313" key="13">
    <source>
        <dbReference type="EMBL" id="MFC7749757.1"/>
    </source>
</evidence>
<evidence type="ECO:0000256" key="4">
    <source>
        <dbReference type="ARBA" id="ARBA00022448"/>
    </source>
</evidence>
<protein>
    <recommendedName>
        <fullName evidence="3 12">Flagellar biosynthetic protein FlhB</fullName>
    </recommendedName>
</protein>
<organism evidence="13 14">
    <name type="scientific">Paenibacillus thermoaerophilus</name>
    <dbReference type="NCBI Taxonomy" id="1215385"/>
    <lineage>
        <taxon>Bacteria</taxon>
        <taxon>Bacillati</taxon>
        <taxon>Bacillota</taxon>
        <taxon>Bacilli</taxon>
        <taxon>Bacillales</taxon>
        <taxon>Paenibacillaceae</taxon>
        <taxon>Paenibacillus</taxon>
    </lineage>
</organism>
<evidence type="ECO:0000256" key="11">
    <source>
        <dbReference type="ARBA" id="ARBA00023225"/>
    </source>
</evidence>
<keyword evidence="13" id="KW-0282">Flagellum</keyword>
<proteinExistence type="inferred from homology"/>
<evidence type="ECO:0000256" key="12">
    <source>
        <dbReference type="RuleBase" id="RU364091"/>
    </source>
</evidence>
<dbReference type="RefSeq" id="WP_138789773.1">
    <property type="nucleotide sequence ID" value="NZ_JBHTGQ010000017.1"/>
</dbReference>
<evidence type="ECO:0000256" key="10">
    <source>
        <dbReference type="ARBA" id="ARBA00023136"/>
    </source>
</evidence>
<keyword evidence="8 12" id="KW-0653">Protein transport</keyword>
<gene>
    <name evidence="12 13" type="primary">flhB</name>
    <name evidence="13" type="ORF">ACFQWB_07380</name>
</gene>